<sequence length="741" mass="84328">MSFNLKCINLYFNSRLKIYHHQIFLEMKGILRGVNKDRNYFNSVVLSIVLFLAFTAQSFGQLACSNTEPETLTKPWRDGSSWQNGYPTNVWNAYVYQLTDYYNPNGANAGHNEPSEFKKPQPDENGIYFSGQYKGMLLRDGANFLPVSGVNFDTHFSDPNPGNGYLSDNLFFQTGINPTTSGGCDTQLNQFGVHMRGRYVPTQNGIYRIRIGSDDGSYFRMFSDINNPSSSGAVDVNGNNLIHNNWVKNESDTLLYDGVDNFVYENNIRNYYVELEAAQEWFMTLNYYEKDGANRLAFEIELYFGPGEIKMGADASGSVAFCGINPDPTIISSIGPAVFEDGEVTNYFWQYATSNDESATWNTISGATEKDYKIPAYEDDNWTGSRYYRRGATNTIAVNDSTSTDVDVFSNVLEVIMNPIADLDRTEFGVNEWIGHTYDAPRNFATSNYSGRVFQDSVFTQNFPAGVGCNSQKNNFTVQYRMRLDVQPGTYDFNVNGDDGYRLIINGTTVIDEWAKVGGKKVTDDTYQMEITEDGVLELILDYYEIGGDQSISFNYVENLLILPLEWGDFLGQSCGENNCLNWSTLQEKNTSHFIMEKSNNGFSWEEFGETLEAQGNSNQEVFYDYSDHSVANDVTFYRIKQVDLDDTFSYSDVIRVENNSNRNKLMPFPNPTTDLLFVDSQEGILSVELTSQDQRVRAQPLLEKISDNRYQIDMRQFPSNHYLVTIHTEKSRKTYKIMKR</sequence>
<dbReference type="KEGG" id="camu:CA2015_1524"/>
<feature type="domain" description="PA14" evidence="1">
    <location>
        <begin position="472"/>
        <end position="551"/>
    </location>
</feature>
<evidence type="ECO:0000259" key="1">
    <source>
        <dbReference type="Pfam" id="PF07691"/>
    </source>
</evidence>
<evidence type="ECO:0000313" key="2">
    <source>
        <dbReference type="EMBL" id="AKP50961.1"/>
    </source>
</evidence>
<dbReference type="STRING" id="320787.CA2015_1524"/>
<organism evidence="2 3">
    <name type="scientific">Cyclobacterium amurskyense</name>
    <dbReference type="NCBI Taxonomy" id="320787"/>
    <lineage>
        <taxon>Bacteria</taxon>
        <taxon>Pseudomonadati</taxon>
        <taxon>Bacteroidota</taxon>
        <taxon>Cytophagia</taxon>
        <taxon>Cytophagales</taxon>
        <taxon>Cyclobacteriaceae</taxon>
        <taxon>Cyclobacterium</taxon>
    </lineage>
</organism>
<dbReference type="Proteomes" id="UP000036520">
    <property type="component" value="Chromosome"/>
</dbReference>
<gene>
    <name evidence="2" type="ORF">CA2015_1524</name>
</gene>
<protein>
    <submittedName>
        <fullName evidence="2">Putative aggregation factor core protein MAFp3, isoform C</fullName>
    </submittedName>
</protein>
<dbReference type="Pfam" id="PF07691">
    <property type="entry name" value="PA14"/>
    <property type="match status" value="1"/>
</dbReference>
<proteinExistence type="predicted"/>
<reference evidence="2 3" key="1">
    <citation type="submission" date="2015-07" db="EMBL/GenBank/DDBJ databases">
        <authorList>
            <person name="Kim K.M."/>
        </authorList>
    </citation>
    <scope>NUCLEOTIDE SEQUENCE [LARGE SCALE GENOMIC DNA]</scope>
    <source>
        <strain evidence="2 3">KCTC 12363</strain>
    </source>
</reference>
<keyword evidence="3" id="KW-1185">Reference proteome</keyword>
<dbReference type="AlphaFoldDB" id="A0A0H4P928"/>
<accession>A0A0H4P928</accession>
<evidence type="ECO:0000313" key="3">
    <source>
        <dbReference type="Proteomes" id="UP000036520"/>
    </source>
</evidence>
<dbReference type="EMBL" id="CP012040">
    <property type="protein sequence ID" value="AKP50961.1"/>
    <property type="molecule type" value="Genomic_DNA"/>
</dbReference>
<dbReference type="SUPFAM" id="SSF56988">
    <property type="entry name" value="Anthrax protective antigen"/>
    <property type="match status" value="1"/>
</dbReference>
<name>A0A0H4P928_9BACT</name>
<dbReference type="InterPro" id="IPR011658">
    <property type="entry name" value="PA14_dom"/>
</dbReference>